<evidence type="ECO:0000259" key="2">
    <source>
        <dbReference type="Pfam" id="PF00651"/>
    </source>
</evidence>
<dbReference type="AlphaFoldDB" id="A0A8J5W468"/>
<keyword evidence="5" id="KW-1185">Reference proteome</keyword>
<reference evidence="4" key="1">
    <citation type="journal article" date="2021" name="bioRxiv">
        <title>Whole Genome Assembly and Annotation of Northern Wild Rice, Zizania palustris L., Supports a Whole Genome Duplication in the Zizania Genus.</title>
        <authorList>
            <person name="Haas M."/>
            <person name="Kono T."/>
            <person name="Macchietto M."/>
            <person name="Millas R."/>
            <person name="McGilp L."/>
            <person name="Shao M."/>
            <person name="Duquette J."/>
            <person name="Hirsch C.N."/>
            <person name="Kimball J."/>
        </authorList>
    </citation>
    <scope>NUCLEOTIDE SEQUENCE</scope>
    <source>
        <tissue evidence="4">Fresh leaf tissue</tissue>
    </source>
</reference>
<dbReference type="InterPro" id="IPR000210">
    <property type="entry name" value="BTB/POZ_dom"/>
</dbReference>
<name>A0A8J5W468_ZIZPA</name>
<dbReference type="InterPro" id="IPR045005">
    <property type="entry name" value="BPM1-6"/>
</dbReference>
<organism evidence="4 5">
    <name type="scientific">Zizania palustris</name>
    <name type="common">Northern wild rice</name>
    <dbReference type="NCBI Taxonomy" id="103762"/>
    <lineage>
        <taxon>Eukaryota</taxon>
        <taxon>Viridiplantae</taxon>
        <taxon>Streptophyta</taxon>
        <taxon>Embryophyta</taxon>
        <taxon>Tracheophyta</taxon>
        <taxon>Spermatophyta</taxon>
        <taxon>Magnoliopsida</taxon>
        <taxon>Liliopsida</taxon>
        <taxon>Poales</taxon>
        <taxon>Poaceae</taxon>
        <taxon>BOP clade</taxon>
        <taxon>Oryzoideae</taxon>
        <taxon>Oryzeae</taxon>
        <taxon>Zizaniinae</taxon>
        <taxon>Zizania</taxon>
    </lineage>
</organism>
<evidence type="ECO:0008006" key="6">
    <source>
        <dbReference type="Google" id="ProtNLM"/>
    </source>
</evidence>
<dbReference type="Proteomes" id="UP000729402">
    <property type="component" value="Unassembled WGS sequence"/>
</dbReference>
<sequence length="271" mass="29538">MYMPCPIYIVGARGKQYATMPPAGRVEALDARAGQAAMAMQTSCINLTQAAPHVQLFRIDGHSATQEKMAVPIASCRVSVGGYDWQIDYYPNYQYWGESWIRLGFTLASDGAAPCVQATFRCRLVDQSGVLKPSTEKTLSWTFGNGLTKYVDFMARRDVDASGYVQQDDSILLECAITVLLDAAAAAAAAAASISAIAVPPSDLQRHLGEMLRSQKGADVTFLVSGESVAAQDSERIEIKDMEAEVFKTLLHFIYTDTLPEQDEEDARTMA</sequence>
<dbReference type="GO" id="GO:0016567">
    <property type="term" value="P:protein ubiquitination"/>
    <property type="evidence" value="ECO:0007669"/>
    <property type="project" value="InterPro"/>
</dbReference>
<feature type="domain" description="BTB" evidence="2">
    <location>
        <begin position="230"/>
        <end position="266"/>
    </location>
</feature>
<accession>A0A8J5W468</accession>
<comment type="pathway">
    <text evidence="1">Protein modification; protein ubiquitination.</text>
</comment>
<gene>
    <name evidence="4" type="ORF">GUJ93_ZPchr0006g42886</name>
</gene>
<proteinExistence type="predicted"/>
<dbReference type="CDD" id="cd00121">
    <property type="entry name" value="MATH"/>
    <property type="match status" value="1"/>
</dbReference>
<protein>
    <recommendedName>
        <fullName evidence="6">BTB domain-containing protein</fullName>
    </recommendedName>
</protein>
<evidence type="ECO:0000256" key="1">
    <source>
        <dbReference type="ARBA" id="ARBA00004906"/>
    </source>
</evidence>
<feature type="domain" description="MATH" evidence="3">
    <location>
        <begin position="56"/>
        <end position="176"/>
    </location>
</feature>
<dbReference type="Pfam" id="PF22486">
    <property type="entry name" value="MATH_2"/>
    <property type="match status" value="1"/>
</dbReference>
<comment type="caution">
    <text evidence="4">The sequence shown here is derived from an EMBL/GenBank/DDBJ whole genome shotgun (WGS) entry which is preliminary data.</text>
</comment>
<reference evidence="4" key="2">
    <citation type="submission" date="2021-02" db="EMBL/GenBank/DDBJ databases">
        <authorList>
            <person name="Kimball J.A."/>
            <person name="Haas M.W."/>
            <person name="Macchietto M."/>
            <person name="Kono T."/>
            <person name="Duquette J."/>
            <person name="Shao M."/>
        </authorList>
    </citation>
    <scope>NUCLEOTIDE SEQUENCE</scope>
    <source>
        <tissue evidence="4">Fresh leaf tissue</tissue>
    </source>
</reference>
<dbReference type="InterPro" id="IPR002083">
    <property type="entry name" value="MATH/TRAF_dom"/>
</dbReference>
<dbReference type="OrthoDB" id="718203at2759"/>
<evidence type="ECO:0000313" key="4">
    <source>
        <dbReference type="EMBL" id="KAG8074974.1"/>
    </source>
</evidence>
<dbReference type="Pfam" id="PF00651">
    <property type="entry name" value="BTB"/>
    <property type="match status" value="1"/>
</dbReference>
<dbReference type="EMBL" id="JAAALK010000283">
    <property type="protein sequence ID" value="KAG8074974.1"/>
    <property type="molecule type" value="Genomic_DNA"/>
</dbReference>
<dbReference type="PANTHER" id="PTHR26379">
    <property type="entry name" value="BTB/POZ AND MATH DOMAIN-CONTAINING PROTEIN 1"/>
    <property type="match status" value="1"/>
</dbReference>
<evidence type="ECO:0000259" key="3">
    <source>
        <dbReference type="Pfam" id="PF22486"/>
    </source>
</evidence>
<dbReference type="PANTHER" id="PTHR26379:SF314">
    <property type="entry name" value="OS06G0668300 PROTEIN"/>
    <property type="match status" value="1"/>
</dbReference>
<evidence type="ECO:0000313" key="5">
    <source>
        <dbReference type="Proteomes" id="UP000729402"/>
    </source>
</evidence>